<accession>A0AAV0CWQ1</accession>
<keyword evidence="3" id="KW-0498">Mitosis</keyword>
<dbReference type="GO" id="GO:0007062">
    <property type="term" value="P:sister chromatid cohesion"/>
    <property type="evidence" value="ECO:0007669"/>
    <property type="project" value="InterPro"/>
</dbReference>
<dbReference type="InterPro" id="IPR036390">
    <property type="entry name" value="WH_DNA-bd_sf"/>
</dbReference>
<evidence type="ECO:0000256" key="7">
    <source>
        <dbReference type="SAM" id="MobiDB-lite"/>
    </source>
</evidence>
<feature type="compositionally biased region" description="Low complexity" evidence="7">
    <location>
        <begin position="283"/>
        <end position="299"/>
    </location>
</feature>
<dbReference type="GO" id="GO:0008278">
    <property type="term" value="C:cohesin complex"/>
    <property type="evidence" value="ECO:0007669"/>
    <property type="project" value="InterPro"/>
</dbReference>
<feature type="region of interest" description="Disordered" evidence="7">
    <location>
        <begin position="162"/>
        <end position="215"/>
    </location>
</feature>
<keyword evidence="3" id="KW-0132">Cell division</keyword>
<dbReference type="CDD" id="cd21793">
    <property type="entry name" value="Rad21_Rec8_M_AtSYN1-like"/>
    <property type="match status" value="1"/>
</dbReference>
<name>A0AAV0CWQ1_9ASTE</name>
<evidence type="ECO:0000259" key="8">
    <source>
        <dbReference type="Pfam" id="PF04824"/>
    </source>
</evidence>
<evidence type="ECO:0000313" key="11">
    <source>
        <dbReference type="Proteomes" id="UP001152523"/>
    </source>
</evidence>
<protein>
    <recommendedName>
        <fullName evidence="12">Sister chromatid cohesion 1 protein 3</fullName>
    </recommendedName>
</protein>
<dbReference type="InterPro" id="IPR006910">
    <property type="entry name" value="Rad21_Rec8_N"/>
</dbReference>
<dbReference type="Pfam" id="PF04825">
    <property type="entry name" value="Rad21_Rec8_N"/>
    <property type="match status" value="1"/>
</dbReference>
<gene>
    <name evidence="10" type="ORF">CEPIT_LOCUS9331</name>
</gene>
<feature type="region of interest" description="Disordered" evidence="7">
    <location>
        <begin position="483"/>
        <end position="508"/>
    </location>
</feature>
<keyword evidence="4" id="KW-0159">Chromosome partition</keyword>
<comment type="subunit">
    <text evidence="6">Component of the cohesin complex.</text>
</comment>
<evidence type="ECO:0000256" key="1">
    <source>
        <dbReference type="ARBA" id="ARBA00004123"/>
    </source>
</evidence>
<dbReference type="AlphaFoldDB" id="A0AAV0CWQ1"/>
<feature type="region of interest" description="Disordered" evidence="7">
    <location>
        <begin position="281"/>
        <end position="346"/>
    </location>
</feature>
<dbReference type="GO" id="GO:1990414">
    <property type="term" value="P:replication-born double-strand break repair via sister chromatid exchange"/>
    <property type="evidence" value="ECO:0007669"/>
    <property type="project" value="TreeGrafter"/>
</dbReference>
<evidence type="ECO:0000256" key="5">
    <source>
        <dbReference type="ARBA" id="ARBA00023242"/>
    </source>
</evidence>
<dbReference type="InterPro" id="IPR023093">
    <property type="entry name" value="ScpA-like_C"/>
</dbReference>
<dbReference type="SUPFAM" id="SSF46785">
    <property type="entry name" value="Winged helix' DNA-binding domain"/>
    <property type="match status" value="1"/>
</dbReference>
<comment type="caution">
    <text evidence="10">The sequence shown here is derived from an EMBL/GenBank/DDBJ whole genome shotgun (WGS) entry which is preliminary data.</text>
</comment>
<feature type="compositionally biased region" description="Pro residues" evidence="7">
    <location>
        <begin position="323"/>
        <end position="339"/>
    </location>
</feature>
<dbReference type="Pfam" id="PF04824">
    <property type="entry name" value="Rad21_Rec8"/>
    <property type="match status" value="1"/>
</dbReference>
<organism evidence="10 11">
    <name type="scientific">Cuscuta epithymum</name>
    <dbReference type="NCBI Taxonomy" id="186058"/>
    <lineage>
        <taxon>Eukaryota</taxon>
        <taxon>Viridiplantae</taxon>
        <taxon>Streptophyta</taxon>
        <taxon>Embryophyta</taxon>
        <taxon>Tracheophyta</taxon>
        <taxon>Spermatophyta</taxon>
        <taxon>Magnoliopsida</taxon>
        <taxon>eudicotyledons</taxon>
        <taxon>Gunneridae</taxon>
        <taxon>Pentapetalae</taxon>
        <taxon>asterids</taxon>
        <taxon>lamiids</taxon>
        <taxon>Solanales</taxon>
        <taxon>Convolvulaceae</taxon>
        <taxon>Cuscuteae</taxon>
        <taxon>Cuscuta</taxon>
        <taxon>Cuscuta subgen. Cuscuta</taxon>
    </lineage>
</organism>
<keyword evidence="5" id="KW-0539">Nucleus</keyword>
<evidence type="ECO:0000256" key="6">
    <source>
        <dbReference type="ARBA" id="ARBA00064543"/>
    </source>
</evidence>
<feature type="region of interest" description="Disordered" evidence="7">
    <location>
        <begin position="430"/>
        <end position="453"/>
    </location>
</feature>
<keyword evidence="11" id="KW-1185">Reference proteome</keyword>
<evidence type="ECO:0000256" key="4">
    <source>
        <dbReference type="ARBA" id="ARBA00022829"/>
    </source>
</evidence>
<dbReference type="SUPFAM" id="SSF101447">
    <property type="entry name" value="Formin homology 2 domain (FH2 domain)"/>
    <property type="match status" value="1"/>
</dbReference>
<comment type="similarity">
    <text evidence="2">Belongs to the rad21 family.</text>
</comment>
<dbReference type="Proteomes" id="UP001152523">
    <property type="component" value="Unassembled WGS sequence"/>
</dbReference>
<comment type="subcellular location">
    <subcellularLocation>
        <location evidence="1">Nucleus</location>
    </subcellularLocation>
</comment>
<dbReference type="PANTHER" id="PTHR12585">
    <property type="entry name" value="SCC1 / RAD21 FAMILY MEMBER"/>
    <property type="match status" value="1"/>
</dbReference>
<dbReference type="GO" id="GO:0003682">
    <property type="term" value="F:chromatin binding"/>
    <property type="evidence" value="ECO:0007669"/>
    <property type="project" value="TreeGrafter"/>
</dbReference>
<dbReference type="EMBL" id="CAMAPF010000051">
    <property type="protein sequence ID" value="CAH9085513.1"/>
    <property type="molecule type" value="Genomic_DNA"/>
</dbReference>
<dbReference type="FunFam" id="1.10.10.580:FF:000002">
    <property type="entry name" value="Sister chromatid cohesion 1 protein 4"/>
    <property type="match status" value="1"/>
</dbReference>
<feature type="compositionally biased region" description="Polar residues" evidence="7">
    <location>
        <begin position="197"/>
        <end position="215"/>
    </location>
</feature>
<dbReference type="PANTHER" id="PTHR12585:SF55">
    <property type="entry name" value="SISTER CHROMATID COHESION 1 PROTEIN 3"/>
    <property type="match status" value="1"/>
</dbReference>
<reference evidence="10" key="1">
    <citation type="submission" date="2022-07" db="EMBL/GenBank/DDBJ databases">
        <authorList>
            <person name="Macas J."/>
            <person name="Novak P."/>
            <person name="Neumann P."/>
        </authorList>
    </citation>
    <scope>NUCLEOTIDE SEQUENCE</scope>
</reference>
<evidence type="ECO:0000259" key="9">
    <source>
        <dbReference type="Pfam" id="PF04825"/>
    </source>
</evidence>
<dbReference type="Gene3D" id="1.10.10.580">
    <property type="entry name" value="Structural maintenance of chromosome 1. Chain E"/>
    <property type="match status" value="1"/>
</dbReference>
<keyword evidence="3" id="KW-0131">Cell cycle</keyword>
<evidence type="ECO:0008006" key="12">
    <source>
        <dbReference type="Google" id="ProtNLM"/>
    </source>
</evidence>
<evidence type="ECO:0000256" key="3">
    <source>
        <dbReference type="ARBA" id="ARBA00022776"/>
    </source>
</evidence>
<evidence type="ECO:0000313" key="10">
    <source>
        <dbReference type="EMBL" id="CAH9085513.1"/>
    </source>
</evidence>
<dbReference type="InterPro" id="IPR006909">
    <property type="entry name" value="Rad21/Rec8_C_eu"/>
</dbReference>
<dbReference type="GO" id="GO:0007059">
    <property type="term" value="P:chromosome segregation"/>
    <property type="evidence" value="ECO:0007669"/>
    <property type="project" value="UniProtKB-KW"/>
</dbReference>
<evidence type="ECO:0000256" key="2">
    <source>
        <dbReference type="ARBA" id="ARBA00009870"/>
    </source>
</evidence>
<feature type="domain" description="Rad21/Rec8-like protein N-terminal" evidence="9">
    <location>
        <begin position="1"/>
        <end position="103"/>
    </location>
</feature>
<feature type="compositionally biased region" description="Basic and acidic residues" evidence="7">
    <location>
        <begin position="182"/>
        <end position="192"/>
    </location>
</feature>
<sequence length="690" mass="76496">MFYAHTLLARKGPLGTVWCAAHLNYSLKKSDYTRTNIPSTVQFIMYPEVPIALRMSGHLLLGIVRIYSKQVDYFYQECNHLELRIRKAFACSNVNLPASATQAQYNSITLPETLQLDALETYDDQHPERSVDTHFKCPEEITLEDQIPTGREEYVAIYIDGEEIGNNSPREDINATSGLRTTPEKDSHHSGAERTTPAGQQQTPPNQTIRTGLNETTPQYGFHETERMRDASHNINTPITPLYWSKNREDDVLEPDFSIVEQVEKDNANLTPIVEEVLPSGEPFFPSSSHGKHPFSSSGDGHENIDFHVPFNNESPGLAIRSTPPPSPPPPPPPPPPPHEQPRPTNRRRRAIMDNTLVLSNQFMNAAMNDTSDLIRRRKEAPHSSLSIWRSNKRLKKDAMFFEPLITGQCEDLSSMHEHDFVIAKAHISSTEEVTRDDDHGVQPPPSHGHHDDMEVEHIRDNEGPTGDIFHEVLPMENTFFSPTSVPSTSRQEDFTPAPASLGSEPDQVGKIPESGVVLPTPVQASPAGNLHLDKNTPATFMEQDVQFEVGPVSDIPVFDQCAGDLSFLEEDENFPSASHGTPEVDSSGKQKGTSEFDALSTRTRAVAEYLKGQSSATPGLKGQSSSTPVSGNGDLSLSAVLEGKSRKLCARMFYETLVLKDCGLIEVNQKEPYGDVTLKATSKLLKEQL</sequence>
<feature type="region of interest" description="Disordered" evidence="7">
    <location>
        <begin position="614"/>
        <end position="634"/>
    </location>
</feature>
<dbReference type="InterPro" id="IPR039781">
    <property type="entry name" value="Rad21/Rec8-like"/>
</dbReference>
<feature type="region of interest" description="Disordered" evidence="7">
    <location>
        <begin position="573"/>
        <end position="597"/>
    </location>
</feature>
<dbReference type="GO" id="GO:0005634">
    <property type="term" value="C:nucleus"/>
    <property type="evidence" value="ECO:0007669"/>
    <property type="project" value="UniProtKB-SubCell"/>
</dbReference>
<feature type="domain" description="Rad21/Rec8-like protein C-terminal eukaryotic" evidence="8">
    <location>
        <begin position="634"/>
        <end position="684"/>
    </location>
</feature>
<proteinExistence type="inferred from homology"/>